<organism evidence="1 2">
    <name type="scientific">Limosilactobacillus reuteri</name>
    <name type="common">Lactobacillus reuteri</name>
    <dbReference type="NCBI Taxonomy" id="1598"/>
    <lineage>
        <taxon>Bacteria</taxon>
        <taxon>Bacillati</taxon>
        <taxon>Bacillota</taxon>
        <taxon>Bacilli</taxon>
        <taxon>Lactobacillales</taxon>
        <taxon>Lactobacillaceae</taxon>
        <taxon>Limosilactobacillus</taxon>
    </lineage>
</organism>
<reference evidence="1 2" key="1">
    <citation type="journal article" date="2018" name="Front. Microbiol.">
        <title>Comparative Genomics of the Herbivore Gut Symbiont Lactobacillus reuteri Reveals Genetic Diversity and Lifestyle Adaptation.</title>
        <authorList>
            <person name="Zhao J."/>
        </authorList>
    </citation>
    <scope>NUCLEOTIDE SEQUENCE [LARGE SCALE GENOMIC DNA]</scope>
    <source>
        <strain evidence="1 2">LR10</strain>
    </source>
</reference>
<accession>A0A1C1ZMR6</accession>
<dbReference type="AlphaFoldDB" id="A0A1C1ZMR6"/>
<proteinExistence type="predicted"/>
<protein>
    <submittedName>
        <fullName evidence="1">Uncharacterized protein</fullName>
    </submittedName>
</protein>
<dbReference type="EMBL" id="QGHT01000004">
    <property type="protein sequence ID" value="PWT43105.1"/>
    <property type="molecule type" value="Genomic_DNA"/>
</dbReference>
<comment type="caution">
    <text evidence="1">The sequence shown here is derived from an EMBL/GenBank/DDBJ whole genome shotgun (WGS) entry which is preliminary data.</text>
</comment>
<name>A0A1C1ZMR6_LIMRT</name>
<evidence type="ECO:0000313" key="1">
    <source>
        <dbReference type="EMBL" id="PWT43105.1"/>
    </source>
</evidence>
<sequence>MIVQDKQENMQYFGAIRFSKEQARKSLAMYPSVKMYVNIACIRTFYTMTWVPVNGIPRDYRPSKTPEQDFVFEFEHAQLNDGDWLVTDKDGKTYIYSDEAFKREFTDEVGDLS</sequence>
<evidence type="ECO:0000313" key="2">
    <source>
        <dbReference type="Proteomes" id="UP000245980"/>
    </source>
</evidence>
<dbReference type="RefSeq" id="WP_003665966.1">
    <property type="nucleotide sequence ID" value="NZ_JAJGVW010000133.1"/>
</dbReference>
<dbReference type="Proteomes" id="UP000245980">
    <property type="component" value="Unassembled WGS sequence"/>
</dbReference>
<gene>
    <name evidence="1" type="ORF">DKZ22_01805</name>
</gene>